<evidence type="ECO:0000256" key="2">
    <source>
        <dbReference type="SAM" id="SignalP"/>
    </source>
</evidence>
<feature type="signal peptide" evidence="2">
    <location>
        <begin position="1"/>
        <end position="20"/>
    </location>
</feature>
<evidence type="ECO:0000256" key="1">
    <source>
        <dbReference type="SAM" id="Phobius"/>
    </source>
</evidence>
<keyword evidence="1" id="KW-0472">Membrane</keyword>
<feature type="transmembrane region" description="Helical" evidence="1">
    <location>
        <begin position="71"/>
        <end position="89"/>
    </location>
</feature>
<dbReference type="Proteomes" id="UP000198406">
    <property type="component" value="Unassembled WGS sequence"/>
</dbReference>
<name>A0A1Z5K7Y4_FISSO</name>
<keyword evidence="4" id="KW-1185">Reference proteome</keyword>
<evidence type="ECO:0000313" key="3">
    <source>
        <dbReference type="EMBL" id="GAX22295.1"/>
    </source>
</evidence>
<proteinExistence type="predicted"/>
<sequence>MRHNCRVFFVSLLPSLLVQGTEIKWKGTSHGDDPAKTAPKSQRYWDEHNIARPDYAKTDAEIAMERGDTNYTAIAFVILLLTMGVFYFFRMKHNGQRLGGTNGIVSPFSQRMDEERAREARLARFENQSKSD</sequence>
<gene>
    <name evidence="3" type="ORF">FisN_22Hh087</name>
</gene>
<keyword evidence="1" id="KW-0812">Transmembrane</keyword>
<evidence type="ECO:0000313" key="4">
    <source>
        <dbReference type="Proteomes" id="UP000198406"/>
    </source>
</evidence>
<keyword evidence="1" id="KW-1133">Transmembrane helix</keyword>
<protein>
    <submittedName>
        <fullName evidence="3">Uncharacterized protein</fullName>
    </submittedName>
</protein>
<dbReference type="InParanoid" id="A0A1Z5K7Y4"/>
<reference evidence="3 4" key="1">
    <citation type="journal article" date="2015" name="Plant Cell">
        <title>Oil accumulation by the oleaginous diatom Fistulifera solaris as revealed by the genome and transcriptome.</title>
        <authorList>
            <person name="Tanaka T."/>
            <person name="Maeda Y."/>
            <person name="Veluchamy A."/>
            <person name="Tanaka M."/>
            <person name="Abida H."/>
            <person name="Marechal E."/>
            <person name="Bowler C."/>
            <person name="Muto M."/>
            <person name="Sunaga Y."/>
            <person name="Tanaka M."/>
            <person name="Yoshino T."/>
            <person name="Taniguchi T."/>
            <person name="Fukuda Y."/>
            <person name="Nemoto M."/>
            <person name="Matsumoto M."/>
            <person name="Wong P.S."/>
            <person name="Aburatani S."/>
            <person name="Fujibuchi W."/>
        </authorList>
    </citation>
    <scope>NUCLEOTIDE SEQUENCE [LARGE SCALE GENOMIC DNA]</scope>
    <source>
        <strain evidence="3 4">JPCC DA0580</strain>
    </source>
</reference>
<dbReference type="EMBL" id="BDSP01000181">
    <property type="protein sequence ID" value="GAX22295.1"/>
    <property type="molecule type" value="Genomic_DNA"/>
</dbReference>
<feature type="chain" id="PRO_5011966971" evidence="2">
    <location>
        <begin position="21"/>
        <end position="132"/>
    </location>
</feature>
<keyword evidence="2" id="KW-0732">Signal</keyword>
<comment type="caution">
    <text evidence="3">The sequence shown here is derived from an EMBL/GenBank/DDBJ whole genome shotgun (WGS) entry which is preliminary data.</text>
</comment>
<dbReference type="OrthoDB" id="205408at2759"/>
<dbReference type="AlphaFoldDB" id="A0A1Z5K7Y4"/>
<organism evidence="3 4">
    <name type="scientific">Fistulifera solaris</name>
    <name type="common">Oleaginous diatom</name>
    <dbReference type="NCBI Taxonomy" id="1519565"/>
    <lineage>
        <taxon>Eukaryota</taxon>
        <taxon>Sar</taxon>
        <taxon>Stramenopiles</taxon>
        <taxon>Ochrophyta</taxon>
        <taxon>Bacillariophyta</taxon>
        <taxon>Bacillariophyceae</taxon>
        <taxon>Bacillariophycidae</taxon>
        <taxon>Naviculales</taxon>
        <taxon>Naviculaceae</taxon>
        <taxon>Fistulifera</taxon>
    </lineage>
</organism>
<accession>A0A1Z5K7Y4</accession>